<dbReference type="Proteomes" id="UP001185092">
    <property type="component" value="Unassembled WGS sequence"/>
</dbReference>
<organism evidence="1 2">
    <name type="scientific">Aureibacter tunicatorum</name>
    <dbReference type="NCBI Taxonomy" id="866807"/>
    <lineage>
        <taxon>Bacteria</taxon>
        <taxon>Pseudomonadati</taxon>
        <taxon>Bacteroidota</taxon>
        <taxon>Cytophagia</taxon>
        <taxon>Cytophagales</taxon>
        <taxon>Persicobacteraceae</taxon>
        <taxon>Aureibacter</taxon>
    </lineage>
</organism>
<gene>
    <name evidence="1" type="ORF">HNQ88_002032</name>
</gene>
<protein>
    <submittedName>
        <fullName evidence="1">Uncharacterized protein</fullName>
    </submittedName>
</protein>
<sequence length="135" mass="15447">MSKLVLFIDIKADPISSSFNNQLMLSLKERNEEVDFIDMDNYSENLFVDHVLKSSSEYTKMAIVLEAIEKDAADLGPVLKMIMKAVRGSFSNCKIFFSGTNDYLYSILSKAKKVPVLFENNDDKLKIFIEQFLKD</sequence>
<accession>A0AAE3XN85</accession>
<dbReference type="AlphaFoldDB" id="A0AAE3XN85"/>
<dbReference type="EMBL" id="JAVDQD010000002">
    <property type="protein sequence ID" value="MDR6238995.1"/>
    <property type="molecule type" value="Genomic_DNA"/>
</dbReference>
<name>A0AAE3XN85_9BACT</name>
<evidence type="ECO:0000313" key="1">
    <source>
        <dbReference type="EMBL" id="MDR6238995.1"/>
    </source>
</evidence>
<evidence type="ECO:0000313" key="2">
    <source>
        <dbReference type="Proteomes" id="UP001185092"/>
    </source>
</evidence>
<comment type="caution">
    <text evidence="1">The sequence shown here is derived from an EMBL/GenBank/DDBJ whole genome shotgun (WGS) entry which is preliminary data.</text>
</comment>
<dbReference type="RefSeq" id="WP_309938504.1">
    <property type="nucleotide sequence ID" value="NZ_AP025305.1"/>
</dbReference>
<proteinExistence type="predicted"/>
<keyword evidence="2" id="KW-1185">Reference proteome</keyword>
<reference evidence="1" key="1">
    <citation type="submission" date="2023-07" db="EMBL/GenBank/DDBJ databases">
        <title>Genomic Encyclopedia of Type Strains, Phase IV (KMG-IV): sequencing the most valuable type-strain genomes for metagenomic binning, comparative biology and taxonomic classification.</title>
        <authorList>
            <person name="Goeker M."/>
        </authorList>
    </citation>
    <scope>NUCLEOTIDE SEQUENCE</scope>
    <source>
        <strain evidence="1">DSM 26174</strain>
    </source>
</reference>